<keyword evidence="3" id="KW-1185">Reference proteome</keyword>
<evidence type="ECO:0000313" key="3">
    <source>
        <dbReference type="Proteomes" id="UP001521209"/>
    </source>
</evidence>
<dbReference type="Gene3D" id="3.30.2010.10">
    <property type="entry name" value="Metalloproteases ('zincins'), catalytic domain"/>
    <property type="match status" value="1"/>
</dbReference>
<accession>A0ABS9DT41</accession>
<feature type="domain" description="YgjP-like metallopeptidase" evidence="1">
    <location>
        <begin position="30"/>
        <end position="227"/>
    </location>
</feature>
<dbReference type="InterPro" id="IPR053136">
    <property type="entry name" value="UTP_pyrophosphatase-like"/>
</dbReference>
<protein>
    <submittedName>
        <fullName evidence="2">M48 family metallopeptidase</fullName>
    </submittedName>
</protein>
<proteinExistence type="predicted"/>
<sequence>MSPNFDLHEESVIIGGRAASVRWRRSQRARRVALKIDPQGGEIVITLPPRGSRRAGLALLRGYEDWVAAKLAALPAPMRLADGEMIPVCGTPRTIIHDPVMRGGTVIAASIIRVTGQKEFLARRVRDALREFAHERFSQRAHETAAKIGVRPRRVRVKDTTSRWGSCAPDGTLMFSWRLIMAPDFVQDYVIAHEVAHLRYLNHGSAFWDLTNRLTPYRAAATSWLSTHGPGLLRIS</sequence>
<dbReference type="InterPro" id="IPR002725">
    <property type="entry name" value="YgjP-like_metallopeptidase"/>
</dbReference>
<dbReference type="PANTHER" id="PTHR30399:SF1">
    <property type="entry name" value="UTP PYROPHOSPHATASE"/>
    <property type="match status" value="1"/>
</dbReference>
<dbReference type="Pfam" id="PF01863">
    <property type="entry name" value="YgjP-like"/>
    <property type="match status" value="1"/>
</dbReference>
<organism evidence="2 3">
    <name type="scientific">Acidiphilium iwatense</name>
    <dbReference type="NCBI Taxonomy" id="768198"/>
    <lineage>
        <taxon>Bacteria</taxon>
        <taxon>Pseudomonadati</taxon>
        <taxon>Pseudomonadota</taxon>
        <taxon>Alphaproteobacteria</taxon>
        <taxon>Acetobacterales</taxon>
        <taxon>Acidocellaceae</taxon>
        <taxon>Acidiphilium</taxon>
    </lineage>
</organism>
<reference evidence="2 3" key="1">
    <citation type="submission" date="2022-01" db="EMBL/GenBank/DDBJ databases">
        <authorList>
            <person name="Won M."/>
            <person name="Kim S.-J."/>
            <person name="Kwon S.-W."/>
        </authorList>
    </citation>
    <scope>NUCLEOTIDE SEQUENCE [LARGE SCALE GENOMIC DNA]</scope>
    <source>
        <strain evidence="2 3">KCTC 23505</strain>
    </source>
</reference>
<evidence type="ECO:0000313" key="2">
    <source>
        <dbReference type="EMBL" id="MCF3945904.1"/>
    </source>
</evidence>
<dbReference type="EMBL" id="JAKGBZ010000005">
    <property type="protein sequence ID" value="MCF3945904.1"/>
    <property type="molecule type" value="Genomic_DNA"/>
</dbReference>
<dbReference type="CDD" id="cd07344">
    <property type="entry name" value="M48_yhfN_like"/>
    <property type="match status" value="1"/>
</dbReference>
<gene>
    <name evidence="2" type="ORF">L2A60_04290</name>
</gene>
<dbReference type="Proteomes" id="UP001521209">
    <property type="component" value="Unassembled WGS sequence"/>
</dbReference>
<evidence type="ECO:0000259" key="1">
    <source>
        <dbReference type="Pfam" id="PF01863"/>
    </source>
</evidence>
<dbReference type="PANTHER" id="PTHR30399">
    <property type="entry name" value="UNCHARACTERIZED PROTEIN YGJP"/>
    <property type="match status" value="1"/>
</dbReference>
<name>A0ABS9DT41_9PROT</name>
<comment type="caution">
    <text evidence="2">The sequence shown here is derived from an EMBL/GenBank/DDBJ whole genome shotgun (WGS) entry which is preliminary data.</text>
</comment>